<feature type="domain" description="Smr" evidence="1">
    <location>
        <begin position="5"/>
        <end position="74"/>
    </location>
</feature>
<proteinExistence type="predicted"/>
<dbReference type="Gene3D" id="3.30.1370.110">
    <property type="match status" value="1"/>
</dbReference>
<dbReference type="OrthoDB" id="3231855at2759"/>
<accession>A0A0D7BVY9</accession>
<dbReference type="SMART" id="SM00463">
    <property type="entry name" value="SMR"/>
    <property type="match status" value="1"/>
</dbReference>
<dbReference type="AlphaFoldDB" id="A0A0D7BVY9"/>
<gene>
    <name evidence="2" type="ORF">CYLTODRAFT_336212</name>
</gene>
<dbReference type="SUPFAM" id="SSF160443">
    <property type="entry name" value="SMR domain-like"/>
    <property type="match status" value="1"/>
</dbReference>
<dbReference type="STRING" id="1314674.A0A0D7BVY9"/>
<dbReference type="Proteomes" id="UP000054007">
    <property type="component" value="Unassembled WGS sequence"/>
</dbReference>
<dbReference type="Pfam" id="PF01713">
    <property type="entry name" value="Smr"/>
    <property type="match status" value="1"/>
</dbReference>
<evidence type="ECO:0000313" key="3">
    <source>
        <dbReference type="Proteomes" id="UP000054007"/>
    </source>
</evidence>
<keyword evidence="3" id="KW-1185">Reference proteome</keyword>
<protein>
    <recommendedName>
        <fullName evidence="1">Smr domain-containing protein</fullName>
    </recommendedName>
</protein>
<organism evidence="2 3">
    <name type="scientific">Cylindrobasidium torrendii FP15055 ss-10</name>
    <dbReference type="NCBI Taxonomy" id="1314674"/>
    <lineage>
        <taxon>Eukaryota</taxon>
        <taxon>Fungi</taxon>
        <taxon>Dikarya</taxon>
        <taxon>Basidiomycota</taxon>
        <taxon>Agaricomycotina</taxon>
        <taxon>Agaricomycetes</taxon>
        <taxon>Agaricomycetidae</taxon>
        <taxon>Agaricales</taxon>
        <taxon>Marasmiineae</taxon>
        <taxon>Physalacriaceae</taxon>
        <taxon>Cylindrobasidium</taxon>
    </lineage>
</organism>
<evidence type="ECO:0000313" key="2">
    <source>
        <dbReference type="EMBL" id="KIY74339.1"/>
    </source>
</evidence>
<evidence type="ECO:0000259" key="1">
    <source>
        <dbReference type="PROSITE" id="PS50828"/>
    </source>
</evidence>
<dbReference type="InterPro" id="IPR053020">
    <property type="entry name" value="Smr_domain_protein"/>
</dbReference>
<feature type="non-terminal residue" evidence="2">
    <location>
        <position position="1"/>
    </location>
</feature>
<dbReference type="InterPro" id="IPR002625">
    <property type="entry name" value="Smr_dom"/>
</dbReference>
<reference evidence="2 3" key="1">
    <citation type="journal article" date="2015" name="Fungal Genet. Biol.">
        <title>Evolution of novel wood decay mechanisms in Agaricales revealed by the genome sequences of Fistulina hepatica and Cylindrobasidium torrendii.</title>
        <authorList>
            <person name="Floudas D."/>
            <person name="Held B.W."/>
            <person name="Riley R."/>
            <person name="Nagy L.G."/>
            <person name="Koehler G."/>
            <person name="Ransdell A.S."/>
            <person name="Younus H."/>
            <person name="Chow J."/>
            <person name="Chiniquy J."/>
            <person name="Lipzen A."/>
            <person name="Tritt A."/>
            <person name="Sun H."/>
            <person name="Haridas S."/>
            <person name="LaButti K."/>
            <person name="Ohm R.A."/>
            <person name="Kues U."/>
            <person name="Blanchette R.A."/>
            <person name="Grigoriev I.V."/>
            <person name="Minto R.E."/>
            <person name="Hibbett D.S."/>
        </authorList>
    </citation>
    <scope>NUCLEOTIDE SEQUENCE [LARGE SCALE GENOMIC DNA]</scope>
    <source>
        <strain evidence="2 3">FP15055 ss-10</strain>
    </source>
</reference>
<name>A0A0D7BVY9_9AGAR</name>
<dbReference type="PROSITE" id="PS50828">
    <property type="entry name" value="SMR"/>
    <property type="match status" value="1"/>
</dbReference>
<dbReference type="InterPro" id="IPR036063">
    <property type="entry name" value="Smr_dom_sf"/>
</dbReference>
<sequence>GVEIVDVHGLLVAEAVKQTEKAFRQVLLENRKSLKVIVGKGLHSKDGVAKLKPAIQAAMAKHGISCSVDPKNAG</sequence>
<feature type="non-terminal residue" evidence="2">
    <location>
        <position position="74"/>
    </location>
</feature>
<dbReference type="PANTHER" id="PTHR47417">
    <property type="entry name" value="SMR DOMAIN-CONTAINING PROTEIN YPL199C"/>
    <property type="match status" value="1"/>
</dbReference>
<dbReference type="PANTHER" id="PTHR47417:SF1">
    <property type="entry name" value="SMR DOMAIN-CONTAINING PROTEIN YPL199C"/>
    <property type="match status" value="1"/>
</dbReference>
<dbReference type="EMBL" id="KN880431">
    <property type="protein sequence ID" value="KIY74339.1"/>
    <property type="molecule type" value="Genomic_DNA"/>
</dbReference>